<gene>
    <name evidence="1" type="ORF">VIBNISOn1_p0007</name>
</gene>
<dbReference type="EMBL" id="CAOF01000197">
    <property type="protein sequence ID" value="CCO50172.1"/>
    <property type="molecule type" value="Genomic_DNA"/>
</dbReference>
<proteinExistence type="predicted"/>
<reference evidence="1 2" key="1">
    <citation type="journal article" date="2013" name="ISME J.">
        <title>Comparative genomics of pathogenic lineages of Vibrio nigripulchritudo identifies virulence-associated traits.</title>
        <authorList>
            <person name="Goudenege D."/>
            <person name="Labreuche Y."/>
            <person name="Krin E."/>
            <person name="Ansquer D."/>
            <person name="Mangenot S."/>
            <person name="Calteau A."/>
            <person name="Medigue C."/>
            <person name="Mazel D."/>
            <person name="Polz M.F."/>
            <person name="Le Roux F."/>
        </authorList>
    </citation>
    <scope>NUCLEOTIDE SEQUENCE [LARGE SCALE GENOMIC DNA]</scope>
    <source>
        <strain evidence="1 2">SOn1</strain>
    </source>
</reference>
<sequence length="61" mass="7155">MPDPSPQTPEPRIKELAQQLQETQLKVDFFETVVKVMDRDFGVRLSKKRKAELIKKKRSKS</sequence>
<evidence type="ECO:0000313" key="2">
    <source>
        <dbReference type="Proteomes" id="UP000018211"/>
    </source>
</evidence>
<comment type="caution">
    <text evidence="1">The sequence shown here is derived from an EMBL/GenBank/DDBJ whole genome shotgun (WGS) entry which is preliminary data.</text>
</comment>
<accession>A0AAV2VZL5</accession>
<name>A0AAV2VZL5_9VIBR</name>
<organism evidence="1 2">
    <name type="scientific">Vibrio nigripulchritudo SOn1</name>
    <dbReference type="NCBI Taxonomy" id="1238450"/>
    <lineage>
        <taxon>Bacteria</taxon>
        <taxon>Pseudomonadati</taxon>
        <taxon>Pseudomonadota</taxon>
        <taxon>Gammaproteobacteria</taxon>
        <taxon>Vibrionales</taxon>
        <taxon>Vibrionaceae</taxon>
        <taxon>Vibrio</taxon>
    </lineage>
</organism>
<evidence type="ECO:0000313" key="1">
    <source>
        <dbReference type="EMBL" id="CCO50172.1"/>
    </source>
</evidence>
<dbReference type="AlphaFoldDB" id="A0AAV2VZL5"/>
<dbReference type="Proteomes" id="UP000018211">
    <property type="component" value="Unassembled WGS sequence"/>
</dbReference>
<evidence type="ECO:0008006" key="3">
    <source>
        <dbReference type="Google" id="ProtNLM"/>
    </source>
</evidence>
<protein>
    <recommendedName>
        <fullName evidence="3">Transposase</fullName>
    </recommendedName>
</protein>